<organism evidence="11 12">
    <name type="scientific">Salibacterium qingdaonense</name>
    <dbReference type="NCBI Taxonomy" id="266892"/>
    <lineage>
        <taxon>Bacteria</taxon>
        <taxon>Bacillati</taxon>
        <taxon>Bacillota</taxon>
        <taxon>Bacilli</taxon>
        <taxon>Bacillales</taxon>
        <taxon>Bacillaceae</taxon>
    </lineage>
</organism>
<evidence type="ECO:0000256" key="4">
    <source>
        <dbReference type="ARBA" id="ARBA00023015"/>
    </source>
</evidence>
<dbReference type="InterPro" id="IPR001867">
    <property type="entry name" value="OmpR/PhoB-type_DNA-bd"/>
</dbReference>
<evidence type="ECO:0000256" key="2">
    <source>
        <dbReference type="ARBA" id="ARBA00022553"/>
    </source>
</evidence>
<dbReference type="Gene3D" id="3.40.50.2300">
    <property type="match status" value="1"/>
</dbReference>
<comment type="subcellular location">
    <subcellularLocation>
        <location evidence="1">Cytoplasm</location>
    </subcellularLocation>
</comment>
<evidence type="ECO:0000256" key="6">
    <source>
        <dbReference type="ARBA" id="ARBA00023163"/>
    </source>
</evidence>
<feature type="domain" description="OmpR/PhoB-type" evidence="10">
    <location>
        <begin position="126"/>
        <end position="225"/>
    </location>
</feature>
<dbReference type="Proteomes" id="UP000199668">
    <property type="component" value="Unassembled WGS sequence"/>
</dbReference>
<feature type="domain" description="Response regulatory" evidence="9">
    <location>
        <begin position="3"/>
        <end position="116"/>
    </location>
</feature>
<dbReference type="PANTHER" id="PTHR48111:SF1">
    <property type="entry name" value="TWO-COMPONENT RESPONSE REGULATOR ORR33"/>
    <property type="match status" value="1"/>
</dbReference>
<dbReference type="GO" id="GO:0006355">
    <property type="term" value="P:regulation of DNA-templated transcription"/>
    <property type="evidence" value="ECO:0007669"/>
    <property type="project" value="InterPro"/>
</dbReference>
<evidence type="ECO:0000256" key="1">
    <source>
        <dbReference type="ARBA" id="ARBA00004496"/>
    </source>
</evidence>
<reference evidence="11 12" key="1">
    <citation type="submission" date="2016-10" db="EMBL/GenBank/DDBJ databases">
        <authorList>
            <person name="de Groot N.N."/>
        </authorList>
    </citation>
    <scope>NUCLEOTIDE SEQUENCE [LARGE SCALE GENOMIC DNA]</scope>
    <source>
        <strain evidence="11 12">CGMCC 1.6134</strain>
    </source>
</reference>
<evidence type="ECO:0000313" key="11">
    <source>
        <dbReference type="EMBL" id="SFM32394.1"/>
    </source>
</evidence>
<dbReference type="GO" id="GO:0032993">
    <property type="term" value="C:protein-DNA complex"/>
    <property type="evidence" value="ECO:0007669"/>
    <property type="project" value="TreeGrafter"/>
</dbReference>
<sequence length="227" mass="25646">MQKILIIEDEPAISKVLKAYFQKEGYEVFTILHGNEAIPAFRENKPDLAIVDVMLPGQDGWSILEKIREESAVPVIMLTALGDVDYRLKGLEGGADDYISKPFDSSEVVARAKAVLRRSGSVLVEDEVNHYGSLTINQKAHTVKLNGVDVPLTPRDLSLLLFLARHPNQTFDREQLIERVWGMDYEGSDRAVDLSIKRIRKSLQNWPESEGEIKTLRGLGYQFCVYE</sequence>
<keyword evidence="3" id="KW-0902">Two-component regulatory system</keyword>
<dbReference type="FunFam" id="3.40.50.2300:FF:000001">
    <property type="entry name" value="DNA-binding response regulator PhoB"/>
    <property type="match status" value="1"/>
</dbReference>
<feature type="DNA-binding region" description="OmpR/PhoB-type" evidence="8">
    <location>
        <begin position="126"/>
        <end position="225"/>
    </location>
</feature>
<dbReference type="Pfam" id="PF00486">
    <property type="entry name" value="Trans_reg_C"/>
    <property type="match status" value="1"/>
</dbReference>
<dbReference type="Pfam" id="PF00072">
    <property type="entry name" value="Response_reg"/>
    <property type="match status" value="1"/>
</dbReference>
<dbReference type="OrthoDB" id="9790442at2"/>
<evidence type="ECO:0000313" key="12">
    <source>
        <dbReference type="Proteomes" id="UP000199668"/>
    </source>
</evidence>
<dbReference type="SMART" id="SM00448">
    <property type="entry name" value="REC"/>
    <property type="match status" value="1"/>
</dbReference>
<dbReference type="AlphaFoldDB" id="A0A1I4PXC2"/>
<dbReference type="InterPro" id="IPR001789">
    <property type="entry name" value="Sig_transdc_resp-reg_receiver"/>
</dbReference>
<dbReference type="RefSeq" id="WP_090928272.1">
    <property type="nucleotide sequence ID" value="NZ_FOTY01000033.1"/>
</dbReference>
<keyword evidence="5 8" id="KW-0238">DNA-binding</keyword>
<keyword evidence="6" id="KW-0804">Transcription</keyword>
<dbReference type="GO" id="GO:0000976">
    <property type="term" value="F:transcription cis-regulatory region binding"/>
    <property type="evidence" value="ECO:0007669"/>
    <property type="project" value="TreeGrafter"/>
</dbReference>
<evidence type="ECO:0000259" key="10">
    <source>
        <dbReference type="PROSITE" id="PS51755"/>
    </source>
</evidence>
<dbReference type="CDD" id="cd00383">
    <property type="entry name" value="trans_reg_C"/>
    <property type="match status" value="1"/>
</dbReference>
<evidence type="ECO:0000256" key="3">
    <source>
        <dbReference type="ARBA" id="ARBA00023012"/>
    </source>
</evidence>
<keyword evidence="12" id="KW-1185">Reference proteome</keyword>
<dbReference type="InterPro" id="IPR039420">
    <property type="entry name" value="WalR-like"/>
</dbReference>
<proteinExistence type="predicted"/>
<dbReference type="InterPro" id="IPR011006">
    <property type="entry name" value="CheY-like_superfamily"/>
</dbReference>
<dbReference type="CDD" id="cd17574">
    <property type="entry name" value="REC_OmpR"/>
    <property type="match status" value="1"/>
</dbReference>
<keyword evidence="4" id="KW-0805">Transcription regulation</keyword>
<dbReference type="GO" id="GO:0000156">
    <property type="term" value="F:phosphorelay response regulator activity"/>
    <property type="evidence" value="ECO:0007669"/>
    <property type="project" value="TreeGrafter"/>
</dbReference>
<dbReference type="EMBL" id="FOTY01000033">
    <property type="protein sequence ID" value="SFM32394.1"/>
    <property type="molecule type" value="Genomic_DNA"/>
</dbReference>
<dbReference type="GO" id="GO:0005829">
    <property type="term" value="C:cytosol"/>
    <property type="evidence" value="ECO:0007669"/>
    <property type="project" value="TreeGrafter"/>
</dbReference>
<name>A0A1I4PXC2_9BACI</name>
<dbReference type="PANTHER" id="PTHR48111">
    <property type="entry name" value="REGULATOR OF RPOS"/>
    <property type="match status" value="1"/>
</dbReference>
<evidence type="ECO:0000256" key="7">
    <source>
        <dbReference type="PROSITE-ProRule" id="PRU00169"/>
    </source>
</evidence>
<protein>
    <submittedName>
        <fullName evidence="11">DNA-binding response regulator, OmpR family, contains REC and winged-helix (WHTH) domain</fullName>
    </submittedName>
</protein>
<dbReference type="Gene3D" id="6.10.250.690">
    <property type="match status" value="1"/>
</dbReference>
<dbReference type="PROSITE" id="PS50110">
    <property type="entry name" value="RESPONSE_REGULATORY"/>
    <property type="match status" value="1"/>
</dbReference>
<dbReference type="FunFam" id="1.10.10.10:FF:000018">
    <property type="entry name" value="DNA-binding response regulator ResD"/>
    <property type="match status" value="1"/>
</dbReference>
<accession>A0A1I4PXC2</accession>
<feature type="modified residue" description="4-aspartylphosphate" evidence="7">
    <location>
        <position position="52"/>
    </location>
</feature>
<evidence type="ECO:0000259" key="9">
    <source>
        <dbReference type="PROSITE" id="PS50110"/>
    </source>
</evidence>
<dbReference type="Gene3D" id="1.10.10.10">
    <property type="entry name" value="Winged helix-like DNA-binding domain superfamily/Winged helix DNA-binding domain"/>
    <property type="match status" value="1"/>
</dbReference>
<evidence type="ECO:0000256" key="5">
    <source>
        <dbReference type="ARBA" id="ARBA00023125"/>
    </source>
</evidence>
<dbReference type="PROSITE" id="PS51755">
    <property type="entry name" value="OMPR_PHOB"/>
    <property type="match status" value="1"/>
</dbReference>
<dbReference type="SUPFAM" id="SSF52172">
    <property type="entry name" value="CheY-like"/>
    <property type="match status" value="1"/>
</dbReference>
<keyword evidence="2 7" id="KW-0597">Phosphoprotein</keyword>
<dbReference type="SMART" id="SM00862">
    <property type="entry name" value="Trans_reg_C"/>
    <property type="match status" value="1"/>
</dbReference>
<evidence type="ECO:0000256" key="8">
    <source>
        <dbReference type="PROSITE-ProRule" id="PRU01091"/>
    </source>
</evidence>
<dbReference type="STRING" id="266892.SAMN04488054_13319"/>
<dbReference type="InterPro" id="IPR036388">
    <property type="entry name" value="WH-like_DNA-bd_sf"/>
</dbReference>
<gene>
    <name evidence="11" type="ORF">SAMN04488054_13319</name>
</gene>